<proteinExistence type="predicted"/>
<keyword evidence="4" id="KW-0862">Zinc</keyword>
<keyword evidence="7" id="KW-0804">Transcription</keyword>
<dbReference type="InterPro" id="IPR016035">
    <property type="entry name" value="Acyl_Trfase/lysoPLipase"/>
</dbReference>
<dbReference type="SUPFAM" id="SSF53098">
    <property type="entry name" value="Ribonuclease H-like"/>
    <property type="match status" value="1"/>
</dbReference>
<sequence length="1008" mass="113250">MEGGVQPAKRVRSYVWEHFDLMSPTQVKCLKCGQELAYCNNTSSMVRHLRRKHPETNPEAVAAACAPGAASQQGRQSELDEALLEMIVMDLQAFKIVESPGFRKFVHKLNSDYVLPTRQAVKSMLEDKYKDVQEQTKAHLENVQAVSLTADMWTSMNMDAYLGVTCHFLNDMTLESVLLGVGHFGVSHTAENIKDAMVVQLEKWGLSQKVKCLITDSASNMLLSAKLLGVANVPCYAHILNLLVKKALDQTPPLAEIRTKARKIVTVFKTSVKAKEKLTEVQEQLQKPKHKLLQEVDTRWNSTYLMLERLFEQREPVAAALASLSSETPPLSTMDYDIIYESLGVLGPINLASNELSAEKTVSASKIIPITRMIQHKLAQRAVTLVQPAAVALCQNLQQLFSVKCNGETVSILAMATLLDPRFKTLAFGNQTHAQEAVKRLTAECSKNIGAERAPPGPLQEEAGLAEAEEGDSLWDFLDCRVGATQGTNSCTADATVEVQRYLSEAYLSRGEDPLKYWESRKDIYPHLHRLAKDYLHIPATSVPCERVFSKAGEVVRLKRKVDNNPDTLDTIHVGPEQGLGPKILGFFKQRPIINETFNFIRGLSLHQNYSQYDNFLSWKDSHPDAFPNQLTPSDPTLHLIDSGHSINIGCPPVLRPERHVDVIIVLSYSWDPDNVFKVLEKTSEFCEEHKVDFPSADYKDLKKQPQREVYVFEDPQNPKAPIVLLLPLVNASYKEYKAPGAKRQTEEELAAGQVDVSSSNSPYTTKNMTYSESDYDALIDLTCYNVLQSKDSHEPTTPVKTRHNNDPKTRAKRRQDTTTRSHEPTTPVKTRHNNDPKTRAKRRQDTTTRVKRRHRHDDSREKKTQRHDQASECPRFPRHLNVTRAPFIQREPVSAPRRVTLQPTRVILLLRRFYSQYSGAKTTLSRRFDSPAPALINHAPCSPKPRPLVPVLPPSPQSNSLSSASAGLKAQLVVSGLSNSTFSSFQIQLPSPRKREKKTLRIPGRLK</sequence>
<gene>
    <name evidence="12" type="ORF">WMY93_018508</name>
</gene>
<feature type="compositionally biased region" description="Basic and acidic residues" evidence="10">
    <location>
        <begin position="857"/>
        <end position="871"/>
    </location>
</feature>
<evidence type="ECO:0000256" key="3">
    <source>
        <dbReference type="ARBA" id="ARBA00022771"/>
    </source>
</evidence>
<dbReference type="GO" id="GO:0005634">
    <property type="term" value="C:nucleus"/>
    <property type="evidence" value="ECO:0007669"/>
    <property type="project" value="UniProtKB-SubCell"/>
</dbReference>
<dbReference type="GO" id="GO:0003677">
    <property type="term" value="F:DNA binding"/>
    <property type="evidence" value="ECO:0007669"/>
    <property type="project" value="UniProtKB-KW"/>
</dbReference>
<reference evidence="13" key="1">
    <citation type="submission" date="2024-04" db="EMBL/GenBank/DDBJ databases">
        <title>Salinicola lusitanus LLJ914,a marine bacterium isolated from the Okinawa Trough.</title>
        <authorList>
            <person name="Li J."/>
        </authorList>
    </citation>
    <scope>NUCLEOTIDE SEQUENCE [LARGE SCALE GENOMIC DNA]</scope>
</reference>
<protein>
    <recommendedName>
        <fullName evidence="11">BED-type domain-containing protein</fullName>
    </recommendedName>
</protein>
<evidence type="ECO:0000256" key="4">
    <source>
        <dbReference type="ARBA" id="ARBA00022833"/>
    </source>
</evidence>
<dbReference type="InterPro" id="IPR036236">
    <property type="entry name" value="Znf_C2H2_sf"/>
</dbReference>
<feature type="region of interest" description="Disordered" evidence="10">
    <location>
        <begin position="986"/>
        <end position="1008"/>
    </location>
</feature>
<dbReference type="AlphaFoldDB" id="A0AAW0NQJ8"/>
<keyword evidence="13" id="KW-1185">Reference proteome</keyword>
<dbReference type="InterPro" id="IPR003656">
    <property type="entry name" value="Znf_BED"/>
</dbReference>
<dbReference type="EMBL" id="JBBPFD010000013">
    <property type="protein sequence ID" value="KAK7901739.1"/>
    <property type="molecule type" value="Genomic_DNA"/>
</dbReference>
<evidence type="ECO:0000256" key="5">
    <source>
        <dbReference type="ARBA" id="ARBA00023015"/>
    </source>
</evidence>
<evidence type="ECO:0000256" key="1">
    <source>
        <dbReference type="ARBA" id="ARBA00004123"/>
    </source>
</evidence>
<dbReference type="SUPFAM" id="SSF140996">
    <property type="entry name" value="Hermes dimerisation domain"/>
    <property type="match status" value="1"/>
</dbReference>
<dbReference type="GO" id="GO:0008270">
    <property type="term" value="F:zinc ion binding"/>
    <property type="evidence" value="ECO:0007669"/>
    <property type="project" value="UniProtKB-KW"/>
</dbReference>
<dbReference type="Pfam" id="PF05699">
    <property type="entry name" value="Dimer_Tnp_hAT"/>
    <property type="match status" value="1"/>
</dbReference>
<comment type="caution">
    <text evidence="12">The sequence shown here is derived from an EMBL/GenBank/DDBJ whole genome shotgun (WGS) entry which is preliminary data.</text>
</comment>
<feature type="compositionally biased region" description="Polar residues" evidence="10">
    <location>
        <begin position="756"/>
        <end position="768"/>
    </location>
</feature>
<name>A0AAW0NQJ8_9GOBI</name>
<feature type="region of interest" description="Disordered" evidence="10">
    <location>
        <begin position="740"/>
        <end position="768"/>
    </location>
</feature>
<evidence type="ECO:0000256" key="8">
    <source>
        <dbReference type="ARBA" id="ARBA00023242"/>
    </source>
</evidence>
<dbReference type="InterPro" id="IPR012337">
    <property type="entry name" value="RNaseH-like_sf"/>
</dbReference>
<feature type="region of interest" description="Disordered" evidence="10">
    <location>
        <begin position="790"/>
        <end position="873"/>
    </location>
</feature>
<keyword evidence="2" id="KW-0479">Metal-binding</keyword>
<dbReference type="InterPro" id="IPR052035">
    <property type="entry name" value="ZnF_BED_domain_contain"/>
</dbReference>
<evidence type="ECO:0000256" key="6">
    <source>
        <dbReference type="ARBA" id="ARBA00023125"/>
    </source>
</evidence>
<dbReference type="Proteomes" id="UP001460270">
    <property type="component" value="Unassembled WGS sequence"/>
</dbReference>
<dbReference type="Gene3D" id="3.40.1090.10">
    <property type="entry name" value="Cytosolic phospholipase A2 catalytic domain"/>
    <property type="match status" value="1"/>
</dbReference>
<keyword evidence="6" id="KW-0238">DNA-binding</keyword>
<dbReference type="PANTHER" id="PTHR46481">
    <property type="entry name" value="ZINC FINGER BED DOMAIN-CONTAINING PROTEIN 4"/>
    <property type="match status" value="1"/>
</dbReference>
<dbReference type="Pfam" id="PF02892">
    <property type="entry name" value="zf-BED"/>
    <property type="match status" value="1"/>
</dbReference>
<keyword evidence="3 9" id="KW-0863">Zinc-finger</keyword>
<evidence type="ECO:0000256" key="2">
    <source>
        <dbReference type="ARBA" id="ARBA00022723"/>
    </source>
</evidence>
<dbReference type="InterPro" id="IPR008906">
    <property type="entry name" value="HATC_C_dom"/>
</dbReference>
<comment type="subcellular location">
    <subcellularLocation>
        <location evidence="1">Nucleus</location>
    </subcellularLocation>
</comment>
<keyword evidence="5" id="KW-0805">Transcription regulation</keyword>
<evidence type="ECO:0000256" key="10">
    <source>
        <dbReference type="SAM" id="MobiDB-lite"/>
    </source>
</evidence>
<dbReference type="SMART" id="SM00614">
    <property type="entry name" value="ZnF_BED"/>
    <property type="match status" value="1"/>
</dbReference>
<dbReference type="SUPFAM" id="SSF57667">
    <property type="entry name" value="beta-beta-alpha zinc fingers"/>
    <property type="match status" value="1"/>
</dbReference>
<accession>A0AAW0NQJ8</accession>
<dbReference type="PROSITE" id="PS50808">
    <property type="entry name" value="ZF_BED"/>
    <property type="match status" value="1"/>
</dbReference>
<evidence type="ECO:0000256" key="7">
    <source>
        <dbReference type="ARBA" id="ARBA00023163"/>
    </source>
</evidence>
<dbReference type="SUPFAM" id="SSF52151">
    <property type="entry name" value="FabD/lysophospholipase-like"/>
    <property type="match status" value="1"/>
</dbReference>
<evidence type="ECO:0000313" key="13">
    <source>
        <dbReference type="Proteomes" id="UP001460270"/>
    </source>
</evidence>
<dbReference type="PANTHER" id="PTHR46481:SF10">
    <property type="entry name" value="ZINC FINGER BED DOMAIN-CONTAINING PROTEIN 39"/>
    <property type="match status" value="1"/>
</dbReference>
<feature type="compositionally biased region" description="Basic residues" evidence="10">
    <location>
        <begin position="993"/>
        <end position="1008"/>
    </location>
</feature>
<evidence type="ECO:0000256" key="9">
    <source>
        <dbReference type="PROSITE-ProRule" id="PRU00027"/>
    </source>
</evidence>
<organism evidence="12 13">
    <name type="scientific">Mugilogobius chulae</name>
    <name type="common">yellowstripe goby</name>
    <dbReference type="NCBI Taxonomy" id="88201"/>
    <lineage>
        <taxon>Eukaryota</taxon>
        <taxon>Metazoa</taxon>
        <taxon>Chordata</taxon>
        <taxon>Craniata</taxon>
        <taxon>Vertebrata</taxon>
        <taxon>Euteleostomi</taxon>
        <taxon>Actinopterygii</taxon>
        <taxon>Neopterygii</taxon>
        <taxon>Teleostei</taxon>
        <taxon>Neoteleostei</taxon>
        <taxon>Acanthomorphata</taxon>
        <taxon>Gobiaria</taxon>
        <taxon>Gobiiformes</taxon>
        <taxon>Gobioidei</taxon>
        <taxon>Gobiidae</taxon>
        <taxon>Gobionellinae</taxon>
        <taxon>Mugilogobius</taxon>
    </lineage>
</organism>
<evidence type="ECO:0000313" key="12">
    <source>
        <dbReference type="EMBL" id="KAK7901739.1"/>
    </source>
</evidence>
<dbReference type="GO" id="GO:0046983">
    <property type="term" value="F:protein dimerization activity"/>
    <property type="evidence" value="ECO:0007669"/>
    <property type="project" value="InterPro"/>
</dbReference>
<evidence type="ECO:0000259" key="11">
    <source>
        <dbReference type="PROSITE" id="PS50808"/>
    </source>
</evidence>
<feature type="compositionally biased region" description="Basic and acidic residues" evidence="10">
    <location>
        <begin position="804"/>
        <end position="824"/>
    </location>
</feature>
<feature type="domain" description="BED-type" evidence="11">
    <location>
        <begin position="10"/>
        <end position="60"/>
    </location>
</feature>
<feature type="compositionally biased region" description="Basic and acidic residues" evidence="10">
    <location>
        <begin position="833"/>
        <end position="849"/>
    </location>
</feature>
<keyword evidence="8" id="KW-0539">Nucleus</keyword>
<dbReference type="GO" id="GO:0009791">
    <property type="term" value="P:post-embryonic development"/>
    <property type="evidence" value="ECO:0007669"/>
    <property type="project" value="UniProtKB-ARBA"/>
</dbReference>